<proteinExistence type="predicted"/>
<protein>
    <recommendedName>
        <fullName evidence="2">Haem-binding uptake Tiki superfamily ChaN domain-containing protein</fullName>
    </recommendedName>
</protein>
<feature type="compositionally biased region" description="Low complexity" evidence="1">
    <location>
        <begin position="471"/>
        <end position="517"/>
    </location>
</feature>
<evidence type="ECO:0000256" key="1">
    <source>
        <dbReference type="SAM" id="MobiDB-lite"/>
    </source>
</evidence>
<dbReference type="SUPFAM" id="SSF159501">
    <property type="entry name" value="EreA/ChaN-like"/>
    <property type="match status" value="3"/>
</dbReference>
<feature type="region of interest" description="Disordered" evidence="1">
    <location>
        <begin position="158"/>
        <end position="228"/>
    </location>
</feature>
<feature type="compositionally biased region" description="Basic and acidic residues" evidence="1">
    <location>
        <begin position="287"/>
        <end position="316"/>
    </location>
</feature>
<feature type="compositionally biased region" description="Basic and acidic residues" evidence="1">
    <location>
        <begin position="442"/>
        <end position="452"/>
    </location>
</feature>
<dbReference type="Gene3D" id="3.40.50.11550">
    <property type="match status" value="1"/>
</dbReference>
<dbReference type="EMBL" id="BMAR01000002">
    <property type="protein sequence ID" value="GFR42151.1"/>
    <property type="molecule type" value="Genomic_DNA"/>
</dbReference>
<dbReference type="Pfam" id="PF04187">
    <property type="entry name" value="Cofac_haem_bdg"/>
    <property type="match status" value="1"/>
</dbReference>
<feature type="region of interest" description="Disordered" evidence="1">
    <location>
        <begin position="284"/>
        <end position="330"/>
    </location>
</feature>
<gene>
    <name evidence="3" type="ORF">Agub_g3003</name>
</gene>
<evidence type="ECO:0000313" key="3">
    <source>
        <dbReference type="EMBL" id="GFR42151.1"/>
    </source>
</evidence>
<dbReference type="Proteomes" id="UP001054857">
    <property type="component" value="Unassembled WGS sequence"/>
</dbReference>
<feature type="compositionally biased region" description="Low complexity" evidence="1">
    <location>
        <begin position="453"/>
        <end position="462"/>
    </location>
</feature>
<comment type="caution">
    <text evidence="3">The sequence shown here is derived from an EMBL/GenBank/DDBJ whole genome shotgun (WGS) entry which is preliminary data.</text>
</comment>
<feature type="compositionally biased region" description="Low complexity" evidence="1">
    <location>
        <begin position="317"/>
        <end position="326"/>
    </location>
</feature>
<name>A0AAD3DLN2_9CHLO</name>
<reference evidence="3 4" key="1">
    <citation type="journal article" date="2021" name="Sci. Rep.">
        <title>Genome sequencing of the multicellular alga Astrephomene provides insights into convergent evolution of germ-soma differentiation.</title>
        <authorList>
            <person name="Yamashita S."/>
            <person name="Yamamoto K."/>
            <person name="Matsuzaki R."/>
            <person name="Suzuki S."/>
            <person name="Yamaguchi H."/>
            <person name="Hirooka S."/>
            <person name="Minakuchi Y."/>
            <person name="Miyagishima S."/>
            <person name="Kawachi M."/>
            <person name="Toyoda A."/>
            <person name="Nozaki H."/>
        </authorList>
    </citation>
    <scope>NUCLEOTIDE SEQUENCE [LARGE SCALE GENOMIC DNA]</scope>
    <source>
        <strain evidence="3 4">NIES-4017</strain>
    </source>
</reference>
<organism evidence="3 4">
    <name type="scientific">Astrephomene gubernaculifera</name>
    <dbReference type="NCBI Taxonomy" id="47775"/>
    <lineage>
        <taxon>Eukaryota</taxon>
        <taxon>Viridiplantae</taxon>
        <taxon>Chlorophyta</taxon>
        <taxon>core chlorophytes</taxon>
        <taxon>Chlorophyceae</taxon>
        <taxon>CS clade</taxon>
        <taxon>Chlamydomonadales</taxon>
        <taxon>Astrephomenaceae</taxon>
        <taxon>Astrephomene</taxon>
    </lineage>
</organism>
<dbReference type="AlphaFoldDB" id="A0AAD3DLN2"/>
<keyword evidence="4" id="KW-1185">Reference proteome</keyword>
<dbReference type="InterPro" id="IPR007314">
    <property type="entry name" value="Cofac_haem-bd_dom"/>
</dbReference>
<feature type="compositionally biased region" description="Pro residues" evidence="1">
    <location>
        <begin position="206"/>
        <end position="224"/>
    </location>
</feature>
<evidence type="ECO:0000259" key="2">
    <source>
        <dbReference type="Pfam" id="PF04187"/>
    </source>
</evidence>
<evidence type="ECO:0000313" key="4">
    <source>
        <dbReference type="Proteomes" id="UP001054857"/>
    </source>
</evidence>
<feature type="compositionally biased region" description="Low complexity" evidence="1">
    <location>
        <begin position="177"/>
        <end position="205"/>
    </location>
</feature>
<sequence length="668" mass="69079">MQPALCSGLRHQALRKLWLLASQSPLWSQLPPCFQSNSAVAARTSSRGFASLPSLSLPSPSSTAPHINLQQQGQFSGDCREPACSSGRRDSSTLAIAAVAAASLLATSSSMATTTEGSSAAQFPSSSSASTTAAPASQDLVVPFPVAPFRHSWTSFQLQNQEPRQPPASSPSPSPSPSTSSSSASPGPHKQQHQQPQSPSSSGTSAPPPPPRPSPRPPPPPPPSYKEGAAFAVYDSAAAPASFSQLLASLDSYDVVLLGEYHDDPVAHALQLRVLRHVLGLGEEGEGEGREGEQGQGREGKRVAEAGGRKGGEQQRDQQQQQGPQQGRRRRVALSLEMFERDVQCVMDEYLAGVLTEADLMKDARPWPNYSADYRPLVLAARQAGARVVCANAPRRYVSLVGRSGSAALQSLPPASRRHLPPLPLQPPSAAYAAKIRWTMQRAREASQKDASSDSSGAGEQQQQEEEEEVAAPLASPAAAAAAAASSTGSASSGSNGSSGNTGTSSAGTTTTSTTSSSGGGGGGGVCPHIGMSLRSNFLEAQNVWDATMADSIARALREMRGEGCGAGETEGQAAGGEAGSGGEGGGSGGLVVHVCGKFHSEQRLGICEHLASLAPAPRVCVVTFLPSGRGVALPQAQLQGARLHTCGDWLVVTDGRLPRSFVSEHPV</sequence>
<feature type="domain" description="Haem-binding uptake Tiki superfamily ChaN" evidence="2">
    <location>
        <begin position="327"/>
        <end position="558"/>
    </location>
</feature>
<feature type="region of interest" description="Disordered" evidence="1">
    <location>
        <begin position="564"/>
        <end position="584"/>
    </location>
</feature>
<feature type="compositionally biased region" description="Pro residues" evidence="1">
    <location>
        <begin position="164"/>
        <end position="176"/>
    </location>
</feature>
<feature type="region of interest" description="Disordered" evidence="1">
    <location>
        <begin position="441"/>
        <end position="524"/>
    </location>
</feature>
<dbReference type="CDD" id="cd14727">
    <property type="entry name" value="ChanN-like"/>
    <property type="match status" value="1"/>
</dbReference>
<accession>A0AAD3DLN2</accession>